<evidence type="ECO:0000313" key="4">
    <source>
        <dbReference type="Proteomes" id="UP000251120"/>
    </source>
</evidence>
<dbReference type="Proteomes" id="UP000251120">
    <property type="component" value="Chromosome"/>
</dbReference>
<dbReference type="PANTHER" id="PTHR38589:SF1">
    <property type="entry name" value="BLR0621 PROTEIN"/>
    <property type="match status" value="1"/>
</dbReference>
<reference evidence="2 4" key="1">
    <citation type="submission" date="2017-06" db="EMBL/GenBank/DDBJ databases">
        <title>Complete genome of Francisella adeliensis.</title>
        <authorList>
            <person name="Vallesi A."/>
            <person name="Sjodin A."/>
        </authorList>
    </citation>
    <scope>NUCLEOTIDE SEQUENCE [LARGE SCALE GENOMIC DNA]</scope>
    <source>
        <strain evidence="2 4">FDC440</strain>
    </source>
</reference>
<dbReference type="EMBL" id="CP021781">
    <property type="protein sequence ID" value="AXA34746.1"/>
    <property type="molecule type" value="Genomic_DNA"/>
</dbReference>
<dbReference type="InterPro" id="IPR005490">
    <property type="entry name" value="LD_TPept_cat_dom"/>
</dbReference>
<evidence type="ECO:0000313" key="3">
    <source>
        <dbReference type="EMBL" id="QIW12973.1"/>
    </source>
</evidence>
<dbReference type="Proteomes" id="UP000681131">
    <property type="component" value="Chromosome"/>
</dbReference>
<dbReference type="EMBL" id="CP043424">
    <property type="protein sequence ID" value="QIW12973.1"/>
    <property type="molecule type" value="Genomic_DNA"/>
</dbReference>
<dbReference type="RefSeq" id="WP_112870918.1">
    <property type="nucleotide sequence ID" value="NZ_CP021781.1"/>
</dbReference>
<accession>A0A2Z4Y1D8</accession>
<feature type="domain" description="L,D-TPase catalytic" evidence="1">
    <location>
        <begin position="2"/>
        <end position="173"/>
    </location>
</feature>
<organism evidence="2 4">
    <name type="scientific">Francisella adeliensis</name>
    <dbReference type="NCBI Taxonomy" id="2007306"/>
    <lineage>
        <taxon>Bacteria</taxon>
        <taxon>Pseudomonadati</taxon>
        <taxon>Pseudomonadota</taxon>
        <taxon>Gammaproteobacteria</taxon>
        <taxon>Thiotrichales</taxon>
        <taxon>Francisellaceae</taxon>
        <taxon>Francisella</taxon>
    </lineage>
</organism>
<sequence length="193" mass="22029">MWYFDKDKNHKWVVVKKNIDVVVGKKGLAPASSFEDKKLANKKEGDSKTPAGVFKVGKTFGFKESDLSNYIHVKTGIECIDDSNSKYYNDIVNTSKYTKDWQSSEHMSKVPQYKYGIELLYNHNPAQAKKGSCIFMHIWKSPTTGTEGCTAMAEESIENLQSWIDPSKKPVIVQLPIHSYEQIRVQYRLPNLS</sequence>
<dbReference type="PANTHER" id="PTHR38589">
    <property type="entry name" value="BLR0621 PROTEIN"/>
    <property type="match status" value="1"/>
</dbReference>
<evidence type="ECO:0000313" key="5">
    <source>
        <dbReference type="Proteomes" id="UP000681131"/>
    </source>
</evidence>
<reference evidence="3 5" key="2">
    <citation type="submission" date="2019-08" db="EMBL/GenBank/DDBJ databases">
        <title>Complete genome sequences of Francisella adeliensis (FSC1325 and FSC1326).</title>
        <authorList>
            <person name="Ohrman C."/>
            <person name="Uneklint I."/>
            <person name="Vallesi A."/>
            <person name="Karlsson L."/>
            <person name="Sjodin A."/>
        </authorList>
    </citation>
    <scope>NUCLEOTIDE SEQUENCE [LARGE SCALE GENOMIC DNA]</scope>
    <source>
        <strain evidence="3 5">FSC1325</strain>
    </source>
</reference>
<keyword evidence="5" id="KW-1185">Reference proteome</keyword>
<name>A0A2Z4Y1D8_9GAMM</name>
<protein>
    <submittedName>
        <fullName evidence="3">L,D-transpeptidase family protein</fullName>
    </submittedName>
</protein>
<evidence type="ECO:0000313" key="2">
    <source>
        <dbReference type="EMBL" id="AXA34746.1"/>
    </source>
</evidence>
<evidence type="ECO:0000259" key="1">
    <source>
        <dbReference type="Pfam" id="PF03734"/>
    </source>
</evidence>
<dbReference type="GO" id="GO:0016740">
    <property type="term" value="F:transferase activity"/>
    <property type="evidence" value="ECO:0007669"/>
    <property type="project" value="InterPro"/>
</dbReference>
<gene>
    <name evidence="2" type="ORF">CDH04_06395</name>
    <name evidence="3" type="ORF">FZC43_06395</name>
</gene>
<dbReference type="AlphaFoldDB" id="A0A2Z4Y1D8"/>
<dbReference type="OrthoDB" id="9804204at2"/>
<dbReference type="Pfam" id="PF03734">
    <property type="entry name" value="YkuD"/>
    <property type="match status" value="1"/>
</dbReference>
<proteinExistence type="predicted"/>
<dbReference type="KEGG" id="fad:CDH04_06395"/>